<dbReference type="OrthoDB" id="9876885at2"/>
<name>A0A0S4M6A3_9BURK</name>
<proteinExistence type="predicted"/>
<dbReference type="STRING" id="1561003.Ark11_0969"/>
<dbReference type="AlphaFoldDB" id="A0A0S4M6A3"/>
<dbReference type="EMBL" id="LN906597">
    <property type="protein sequence ID" value="CUT17789.1"/>
    <property type="molecule type" value="Genomic_DNA"/>
</dbReference>
<gene>
    <name evidence="1" type="ORF">Ark11_0969</name>
</gene>
<evidence type="ECO:0000313" key="2">
    <source>
        <dbReference type="Proteomes" id="UP000198651"/>
    </source>
</evidence>
<organism evidence="1 2">
    <name type="scientific">Candidatus Ichthyocystis hellenicum</name>
    <dbReference type="NCBI Taxonomy" id="1561003"/>
    <lineage>
        <taxon>Bacteria</taxon>
        <taxon>Pseudomonadati</taxon>
        <taxon>Pseudomonadota</taxon>
        <taxon>Betaproteobacteria</taxon>
        <taxon>Burkholderiales</taxon>
        <taxon>Candidatus Ichthyocystis</taxon>
    </lineage>
</organism>
<sequence length="356" mass="42059">MISSFTADKESISFKEIYEYGTREPKCTFFLYRIIKSTFLVRFLLYIHRHFTSVCEFENFLQNYMTFLIFEAISNSVRKTSSYENMSLLVLIQLDLKLDEKSLYNKIKYPISKIRYISYIHNLFNTMAIYKEETTADRPCNKYWNKLIEKISKKLDRKKYKIVFPTKEYIELISTFIKAAMYTLFEKEKSEISMILRSKTSDDMQQRYKEVMTALVPQKCDPKMHKLAYQTVHNYISKQLNGMSNEESELTKEIMPTNIYKEVILKIEAETLILKGFQEIIKNPSKSESIMISITMKVNKIYNPIKNRYSVKKHDNADLIDSIKSALEKIGTPKEKQLIRDSLSKSIRRSLILNDS</sequence>
<evidence type="ECO:0000313" key="1">
    <source>
        <dbReference type="EMBL" id="CUT17789.1"/>
    </source>
</evidence>
<dbReference type="Proteomes" id="UP000198651">
    <property type="component" value="Chromosome I"/>
</dbReference>
<accession>A0A0S4M6A3</accession>
<keyword evidence="2" id="KW-1185">Reference proteome</keyword>
<dbReference type="RefSeq" id="WP_092343074.1">
    <property type="nucleotide sequence ID" value="NZ_FLSL01000088.1"/>
</dbReference>
<reference evidence="2" key="1">
    <citation type="submission" date="2015-11" db="EMBL/GenBank/DDBJ databases">
        <authorList>
            <person name="Seth-Smith H.M.B."/>
        </authorList>
    </citation>
    <scope>NUCLEOTIDE SEQUENCE [LARGE SCALE GENOMIC DNA]</scope>
    <source>
        <strain evidence="2">2013Ark11</strain>
    </source>
</reference>
<protein>
    <submittedName>
        <fullName evidence="1">Uncharacterized protein</fullName>
    </submittedName>
</protein>